<keyword evidence="1" id="KW-0175">Coiled coil</keyword>
<dbReference type="PATRIC" id="fig|411473.3.peg.1182"/>
<dbReference type="Proteomes" id="UP000016662">
    <property type="component" value="Unassembled WGS sequence"/>
</dbReference>
<dbReference type="OrthoDB" id="1634426at2"/>
<evidence type="ECO:0000256" key="1">
    <source>
        <dbReference type="SAM" id="Coils"/>
    </source>
</evidence>
<feature type="domain" description="SseB protein N-terminal" evidence="2">
    <location>
        <begin position="169"/>
        <end position="305"/>
    </location>
</feature>
<feature type="coiled-coil region" evidence="1">
    <location>
        <begin position="203"/>
        <end position="230"/>
    </location>
</feature>
<dbReference type="eggNOG" id="COG3568">
    <property type="taxonomic scope" value="Bacteria"/>
</dbReference>
<gene>
    <name evidence="3" type="ORF">RUMCAL_01462</name>
</gene>
<name>U2KVS3_9FIRM</name>
<dbReference type="Pfam" id="PF07179">
    <property type="entry name" value="SseB"/>
    <property type="match status" value="1"/>
</dbReference>
<dbReference type="AlphaFoldDB" id="U2KVS3"/>
<dbReference type="RefSeq" id="WP_021682933.1">
    <property type="nucleotide sequence ID" value="NZ_KI260449.1"/>
</dbReference>
<protein>
    <recommendedName>
        <fullName evidence="2">SseB protein N-terminal domain-containing protein</fullName>
    </recommendedName>
</protein>
<proteinExistence type="predicted"/>
<evidence type="ECO:0000259" key="2">
    <source>
        <dbReference type="Pfam" id="PF07179"/>
    </source>
</evidence>
<accession>U2KVS3</accession>
<dbReference type="EMBL" id="AWVF01000178">
    <property type="protein sequence ID" value="ERJ96175.1"/>
    <property type="molecule type" value="Genomic_DNA"/>
</dbReference>
<organism evidence="3 4">
    <name type="scientific">Ruminococcus callidus ATCC 27760</name>
    <dbReference type="NCBI Taxonomy" id="411473"/>
    <lineage>
        <taxon>Bacteria</taxon>
        <taxon>Bacillati</taxon>
        <taxon>Bacillota</taxon>
        <taxon>Clostridia</taxon>
        <taxon>Eubacteriales</taxon>
        <taxon>Oscillospiraceae</taxon>
        <taxon>Ruminococcus</taxon>
    </lineage>
</organism>
<reference evidence="3 4" key="1">
    <citation type="submission" date="2013-07" db="EMBL/GenBank/DDBJ databases">
        <authorList>
            <person name="Weinstock G."/>
            <person name="Sodergren E."/>
            <person name="Wylie T."/>
            <person name="Fulton L."/>
            <person name="Fulton R."/>
            <person name="Fronick C."/>
            <person name="O'Laughlin M."/>
            <person name="Godfrey J."/>
            <person name="Miner T."/>
            <person name="Herter B."/>
            <person name="Appelbaum E."/>
            <person name="Cordes M."/>
            <person name="Lek S."/>
            <person name="Wollam A."/>
            <person name="Pepin K.H."/>
            <person name="Palsikar V.B."/>
            <person name="Mitreva M."/>
            <person name="Wilson R.K."/>
        </authorList>
    </citation>
    <scope>NUCLEOTIDE SEQUENCE [LARGE SCALE GENOMIC DNA]</scope>
    <source>
        <strain evidence="3 4">ATCC 27760</strain>
    </source>
</reference>
<dbReference type="STRING" id="411473.RUMCAL_01462"/>
<sequence length="320" mass="36671">MEVLAAGFKDGDGFTFFDTSVETRAFIRVGAVIDDEFFFFDDADGGLSNKYAEKLDVLKHYEASEEIEETRKMGFLDKSRHDFYPDDVMVYLTREGLNPEGCWVRIIGLGDHFIMGTLLNEPDQDFGYHSGEKVAFFVQKQEDESIILYTDMTPSRKLTAEDLEDGTLLKEAVAVFNKERIEDHFLDVLEFLRDSYVWIPCNAVMSEADMARFEQAMKDAEDDLSALVGEEFTTNDEVRLVPDILQNGDQFYFPVFSSEEEMGEYGEHFSKIQKPLLEVIPMARNNEKNVSGIVLNAFTEPFVLDAEIYDIVEKMKSRLE</sequence>
<keyword evidence="4" id="KW-1185">Reference proteome</keyword>
<dbReference type="InterPro" id="IPR009839">
    <property type="entry name" value="SseB_N"/>
</dbReference>
<dbReference type="HOGENOM" id="CLU_764603_0_0_9"/>
<evidence type="ECO:0000313" key="3">
    <source>
        <dbReference type="EMBL" id="ERJ96175.1"/>
    </source>
</evidence>
<comment type="caution">
    <text evidence="3">The sequence shown here is derived from an EMBL/GenBank/DDBJ whole genome shotgun (WGS) entry which is preliminary data.</text>
</comment>
<evidence type="ECO:0000313" key="4">
    <source>
        <dbReference type="Proteomes" id="UP000016662"/>
    </source>
</evidence>